<dbReference type="AlphaFoldDB" id="A0A8J8W9X9"/>
<comment type="caution">
    <text evidence="2">The sequence shown here is derived from an EMBL/GenBank/DDBJ whole genome shotgun (WGS) entry which is preliminary data.</text>
</comment>
<feature type="compositionally biased region" description="Low complexity" evidence="1">
    <location>
        <begin position="281"/>
        <end position="308"/>
    </location>
</feature>
<sequence>MVLLTKSKDRAYPFSLDFSSREDDEPREVNVKDIKAQFFFEQPDEKLIPTCFLEMAEASKTIREIPWIFRTTPENAKKVDFWKWPIFDLRWRETFRSLIEVPKLKLGAWEGGVEQCFLALAEGNRDAQADVLYHLMEDIWVGMTLNDDPSQGKPRLFEWTFSYLTGYREKHRDGPQTEGMMSTSYDDAKSPTPILPFCITNYEEPMDTALSDRFKVILGQLSRHARVLPVPGDRIPDQEVFVLGQHGSKVHLMRAFFPGWKLSSIWCGRELRRPAARNETPSPSSSRGSSPSDKSSPPRSSSSPAASSTWKPEDEPAKPEATHPSKAQRAASKLKRFYSASNIRRVLQCFEATKRKVDDSEFNTRSFRVDCTHEYDLWKKDDFTAAVRVLLALYYYLQSGDARCGILMVKNREKFDFGPESSSPDRDAADETKTEKSPPDKDANEPNHEDAASCDGKGSKEQPGFKTPPSDLSEKLETLRLKASKSPIAFEKKPEENSPSQDHSEQSACPWFTTLKRSPRGSKRT</sequence>
<feature type="compositionally biased region" description="Basic and acidic residues" evidence="1">
    <location>
        <begin position="415"/>
        <end position="451"/>
    </location>
</feature>
<feature type="region of interest" description="Disordered" evidence="1">
    <location>
        <begin position="274"/>
        <end position="329"/>
    </location>
</feature>
<name>A0A8J8W9X9_9EURO</name>
<organism evidence="2 3">
    <name type="scientific">Penicillium ucsense</name>
    <dbReference type="NCBI Taxonomy" id="2839758"/>
    <lineage>
        <taxon>Eukaryota</taxon>
        <taxon>Fungi</taxon>
        <taxon>Dikarya</taxon>
        <taxon>Ascomycota</taxon>
        <taxon>Pezizomycotina</taxon>
        <taxon>Eurotiomycetes</taxon>
        <taxon>Eurotiomycetidae</taxon>
        <taxon>Eurotiales</taxon>
        <taxon>Aspergillaceae</taxon>
        <taxon>Penicillium</taxon>
    </lineage>
</organism>
<dbReference type="Proteomes" id="UP000631181">
    <property type="component" value="Unassembled WGS sequence"/>
</dbReference>
<protein>
    <submittedName>
        <fullName evidence="2">Uncharacterized protein</fullName>
    </submittedName>
</protein>
<dbReference type="EMBL" id="WIWV01000019">
    <property type="protein sequence ID" value="KAF7718102.1"/>
    <property type="molecule type" value="Genomic_DNA"/>
</dbReference>
<reference evidence="2" key="1">
    <citation type="journal article" date="2020" name="Front. Microbiol.">
        <title>Gene regulatory networks of Penicillium echinulatum 2HH and Penicillium oxalicum 114-2 inferred by a computational biology approach.</title>
        <authorList>
            <person name="Lenz A.R."/>
            <person name="Galan-Vasquez E."/>
            <person name="Balbinot E."/>
            <person name="De Abreu F.P."/>
            <person name="De Oliveira N.S."/>
            <person name="Da Rosa L.O."/>
            <person name="De Avila E Silva S."/>
            <person name="Camassola M."/>
            <person name="Dillon A.J.P."/>
            <person name="Perez-Rueda E."/>
        </authorList>
    </citation>
    <scope>NUCLEOTIDE SEQUENCE</scope>
    <source>
        <strain evidence="2">S1M29</strain>
    </source>
</reference>
<dbReference type="OrthoDB" id="4497058at2759"/>
<feature type="compositionally biased region" description="Basic and acidic residues" evidence="1">
    <location>
        <begin position="311"/>
        <end position="323"/>
    </location>
</feature>
<evidence type="ECO:0000256" key="1">
    <source>
        <dbReference type="SAM" id="MobiDB-lite"/>
    </source>
</evidence>
<feature type="region of interest" description="Disordered" evidence="1">
    <location>
        <begin position="415"/>
        <end position="525"/>
    </location>
</feature>
<keyword evidence="3" id="KW-1185">Reference proteome</keyword>
<evidence type="ECO:0000313" key="3">
    <source>
        <dbReference type="Proteomes" id="UP000631181"/>
    </source>
</evidence>
<accession>A0A8J8W9X9</accession>
<gene>
    <name evidence="2" type="ORF">PECM_003068</name>
</gene>
<proteinExistence type="predicted"/>
<evidence type="ECO:0000313" key="2">
    <source>
        <dbReference type="EMBL" id="KAF7718102.1"/>
    </source>
</evidence>